<keyword evidence="3" id="KW-1185">Reference proteome</keyword>
<feature type="region of interest" description="Disordered" evidence="1">
    <location>
        <begin position="22"/>
        <end position="55"/>
    </location>
</feature>
<reference evidence="2 3" key="1">
    <citation type="submission" date="2024-09" db="EMBL/GenBank/DDBJ databases">
        <authorList>
            <person name="Lee S.D."/>
        </authorList>
    </citation>
    <scope>NUCLEOTIDE SEQUENCE [LARGE SCALE GENOMIC DNA]</scope>
    <source>
        <strain evidence="2 3">N8-3</strain>
    </source>
</reference>
<dbReference type="EMBL" id="JBHFAB010000025">
    <property type="protein sequence ID" value="MFC1420331.1"/>
    <property type="molecule type" value="Genomic_DNA"/>
</dbReference>
<evidence type="ECO:0000313" key="3">
    <source>
        <dbReference type="Proteomes" id="UP001592531"/>
    </source>
</evidence>
<accession>A0ABV6W2V8</accession>
<sequence length="55" mass="6087">MTTAVVAFILLALLVLALERNHRRQSGPRPPLSGSSDLPDRDAQRVLAELAQREH</sequence>
<name>A0ABV6W2V8_9ACTN</name>
<dbReference type="Proteomes" id="UP001592531">
    <property type="component" value="Unassembled WGS sequence"/>
</dbReference>
<gene>
    <name evidence="2" type="ORF">ACEZDE_27345</name>
</gene>
<proteinExistence type="predicted"/>
<protein>
    <submittedName>
        <fullName evidence="2">Uncharacterized protein</fullName>
    </submittedName>
</protein>
<evidence type="ECO:0000313" key="2">
    <source>
        <dbReference type="EMBL" id="MFC1420331.1"/>
    </source>
</evidence>
<evidence type="ECO:0000256" key="1">
    <source>
        <dbReference type="SAM" id="MobiDB-lite"/>
    </source>
</evidence>
<organism evidence="2 3">
    <name type="scientific">Streptacidiphilus cavernicola</name>
    <dbReference type="NCBI Taxonomy" id="3342716"/>
    <lineage>
        <taxon>Bacteria</taxon>
        <taxon>Bacillati</taxon>
        <taxon>Actinomycetota</taxon>
        <taxon>Actinomycetes</taxon>
        <taxon>Kitasatosporales</taxon>
        <taxon>Streptomycetaceae</taxon>
        <taxon>Streptacidiphilus</taxon>
    </lineage>
</organism>
<dbReference type="RefSeq" id="WP_380541363.1">
    <property type="nucleotide sequence ID" value="NZ_JBHFAB010000025.1"/>
</dbReference>
<comment type="caution">
    <text evidence="2">The sequence shown here is derived from an EMBL/GenBank/DDBJ whole genome shotgun (WGS) entry which is preliminary data.</text>
</comment>